<dbReference type="PANTHER" id="PTHR19879:SF9">
    <property type="entry name" value="TRANSCRIPTION INITIATION FACTOR TFIID SUBUNIT 5"/>
    <property type="match status" value="1"/>
</dbReference>
<dbReference type="PROSITE" id="PS00675">
    <property type="entry name" value="SIGMA54_INTERACT_1"/>
    <property type="match status" value="1"/>
</dbReference>
<organism evidence="7 8">
    <name type="scientific">Linnemannia gamsii</name>
    <dbReference type="NCBI Taxonomy" id="64522"/>
    <lineage>
        <taxon>Eukaryota</taxon>
        <taxon>Fungi</taxon>
        <taxon>Fungi incertae sedis</taxon>
        <taxon>Mucoromycota</taxon>
        <taxon>Mortierellomycotina</taxon>
        <taxon>Mortierellomycetes</taxon>
        <taxon>Mortierellales</taxon>
        <taxon>Mortierellaceae</taxon>
        <taxon>Linnemannia</taxon>
    </lineage>
</organism>
<dbReference type="Gene3D" id="2.130.10.10">
    <property type="entry name" value="YVTN repeat-like/Quinoprotein amine dehydrogenase"/>
    <property type="match status" value="3"/>
</dbReference>
<dbReference type="InterPro" id="IPR020472">
    <property type="entry name" value="WD40_PAC1"/>
</dbReference>
<sequence>MGKASLRVSNDDVFPLMNKVEEFLASDRQVMLILGDSGAGKSTFSRHLEHHLWTNYKNGDPVPLFVNLPTIHKPQDDMIWKQLDIHGFSNDQILEMKQRQQLILICDGYDESRLSVNLYQSNRLNQSNQWRTKMIISCRSQFLGSVYIDRFAPQTMDRYAKVQQDLFQEVVIAPFSNKQVEDYVARYVPLEPRPWVTEDYMRMLTTIPNLMDLVKNPFILTLALEALPGVTKGQQELSNISISHVQLYDHFVNEWLGVNMRRLRDNSLTDDEREMLEHMMEKGFIFLGIDYSKRLALAIFEKNDGNPVVQYVHFDHKTTWRAAFFGPEPEARLLREASPLTRTGSLFRFIHRSMLEYFFSRTVFDPIILGDGDEFAPQLNLGSSDLRPIDRNGPFFTRNLIREPSVIHFLCERVKENVLFEKQLRAVVELSKTDSRAATAAANAMTILVQAEVLFHDTDLQGVRIPGADVSGGQFDHARFQGADLKGVNFAGSWLRKADISYAQLRGVRFGKSQYLDQGSEVGACAFSPDGRILALSLRDRSSIKVYDTATWTRIYSICLFEKELSRASETNLFPMSMDSIAFSPDSRHFVTANSDPVLRLWDCVNGKAVLVMKGHKAGVHSVAFSPGGKHIASSSRDKTVRHWSAETGETISVMKGHTGAVRSVDYSPDGRTLVSGSDDGTIRFWSPQTGEAIAVWVGSQGPVLCLSFASDGQRLACGYKNGDAQVWDTLVEDAGRILSGHMYSDVTGIAFSPNGRWVATSGADYAVRLWDAMTGDLVSTFSEHTDKVWDVAFSPDGRQLASGGEDGFVRLWDVNTSEPSAGQQDSNKTNLSAVFLADGCFILSNQGKGSVRLWNPLTGAVSRDLAKWCSDCEW</sequence>
<evidence type="ECO:0000256" key="1">
    <source>
        <dbReference type="ARBA" id="ARBA00019442"/>
    </source>
</evidence>
<protein>
    <recommendedName>
        <fullName evidence="1">Intraflagellar transport protein 122 homolog</fullName>
    </recommendedName>
</protein>
<dbReference type="InterPro" id="IPR056153">
    <property type="entry name" value="Beta-prop_IFT122_1st"/>
</dbReference>
<dbReference type="Pfam" id="PF00805">
    <property type="entry name" value="Pentapeptide"/>
    <property type="match status" value="1"/>
</dbReference>
<dbReference type="PANTHER" id="PTHR19879">
    <property type="entry name" value="TRANSCRIPTION INITIATION FACTOR TFIID"/>
    <property type="match status" value="1"/>
</dbReference>
<feature type="domain" description="IFT122 first beta-propeller" evidence="6">
    <location>
        <begin position="578"/>
        <end position="759"/>
    </location>
</feature>
<feature type="repeat" description="WD" evidence="4">
    <location>
        <begin position="697"/>
        <end position="729"/>
    </location>
</feature>
<dbReference type="SMART" id="SM00320">
    <property type="entry name" value="WD40"/>
    <property type="match status" value="8"/>
</dbReference>
<dbReference type="SUPFAM" id="SSF52540">
    <property type="entry name" value="P-loop containing nucleoside triphosphate hydrolases"/>
    <property type="match status" value="1"/>
</dbReference>
<dbReference type="Pfam" id="PF00400">
    <property type="entry name" value="WD40"/>
    <property type="match status" value="1"/>
</dbReference>
<feature type="repeat" description="WD" evidence="4">
    <location>
        <begin position="655"/>
        <end position="696"/>
    </location>
</feature>
<keyword evidence="3" id="KW-0677">Repeat</keyword>
<evidence type="ECO:0000259" key="5">
    <source>
        <dbReference type="Pfam" id="PF05729"/>
    </source>
</evidence>
<dbReference type="AlphaFoldDB" id="A0A9P6QZ23"/>
<feature type="domain" description="NACHT" evidence="5">
    <location>
        <begin position="30"/>
        <end position="188"/>
    </location>
</feature>
<feature type="repeat" description="WD" evidence="4">
    <location>
        <begin position="747"/>
        <end position="781"/>
    </location>
</feature>
<keyword evidence="2 4" id="KW-0853">WD repeat</keyword>
<reference evidence="7" key="1">
    <citation type="journal article" date="2020" name="Fungal Divers.">
        <title>Resolving the Mortierellaceae phylogeny through synthesis of multi-gene phylogenetics and phylogenomics.</title>
        <authorList>
            <person name="Vandepol N."/>
            <person name="Liber J."/>
            <person name="Desiro A."/>
            <person name="Na H."/>
            <person name="Kennedy M."/>
            <person name="Barry K."/>
            <person name="Grigoriev I.V."/>
            <person name="Miller A.N."/>
            <person name="O'Donnell K."/>
            <person name="Stajich J.E."/>
            <person name="Bonito G."/>
        </authorList>
    </citation>
    <scope>NUCLEOTIDE SEQUENCE</scope>
    <source>
        <strain evidence="7">NVP60</strain>
    </source>
</reference>
<feature type="repeat" description="WD" evidence="4">
    <location>
        <begin position="613"/>
        <end position="654"/>
    </location>
</feature>
<dbReference type="PRINTS" id="PR00320">
    <property type="entry name" value="GPROTEINBRPT"/>
</dbReference>
<gene>
    <name evidence="7" type="ORF">BGZ97_001340</name>
</gene>
<evidence type="ECO:0000259" key="6">
    <source>
        <dbReference type="Pfam" id="PF23381"/>
    </source>
</evidence>
<dbReference type="InterPro" id="IPR015943">
    <property type="entry name" value="WD40/YVTN_repeat-like_dom_sf"/>
</dbReference>
<dbReference type="Pfam" id="PF05729">
    <property type="entry name" value="NACHT"/>
    <property type="match status" value="1"/>
</dbReference>
<dbReference type="InterPro" id="IPR036322">
    <property type="entry name" value="WD40_repeat_dom_sf"/>
</dbReference>
<feature type="repeat" description="WD" evidence="4">
    <location>
        <begin position="782"/>
        <end position="823"/>
    </location>
</feature>
<dbReference type="InterPro" id="IPR027417">
    <property type="entry name" value="P-loop_NTPase"/>
</dbReference>
<name>A0A9P6QZ23_9FUNG</name>
<dbReference type="Pfam" id="PF23381">
    <property type="entry name" value="Beta-prop_IFT122_1st"/>
    <property type="match status" value="1"/>
</dbReference>
<dbReference type="InterPro" id="IPR019775">
    <property type="entry name" value="WD40_repeat_CS"/>
</dbReference>
<dbReference type="SUPFAM" id="SSF50978">
    <property type="entry name" value="WD40 repeat-like"/>
    <property type="match status" value="2"/>
</dbReference>
<dbReference type="PROSITE" id="PS50082">
    <property type="entry name" value="WD_REPEATS_2"/>
    <property type="match status" value="6"/>
</dbReference>
<dbReference type="InterPro" id="IPR001680">
    <property type="entry name" value="WD40_rpt"/>
</dbReference>
<dbReference type="EMBL" id="JAAAIN010001273">
    <property type="protein sequence ID" value="KAG0304792.1"/>
    <property type="molecule type" value="Genomic_DNA"/>
</dbReference>
<dbReference type="PROSITE" id="PS50294">
    <property type="entry name" value="WD_REPEATS_REGION"/>
    <property type="match status" value="4"/>
</dbReference>
<dbReference type="InterPro" id="IPR007111">
    <property type="entry name" value="NACHT_NTPase"/>
</dbReference>
<feature type="repeat" description="WD" evidence="4">
    <location>
        <begin position="580"/>
        <end position="612"/>
    </location>
</feature>
<dbReference type="OrthoDB" id="2396974at2759"/>
<dbReference type="Proteomes" id="UP000823405">
    <property type="component" value="Unassembled WGS sequence"/>
</dbReference>
<accession>A0A9P6QZ23</accession>
<dbReference type="InterPro" id="IPR025662">
    <property type="entry name" value="Sigma_54_int_dom_ATP-bd_1"/>
</dbReference>
<proteinExistence type="predicted"/>
<dbReference type="Gene3D" id="2.160.20.80">
    <property type="entry name" value="E3 ubiquitin-protein ligase SopA"/>
    <property type="match status" value="1"/>
</dbReference>
<evidence type="ECO:0000313" key="7">
    <source>
        <dbReference type="EMBL" id="KAG0304792.1"/>
    </source>
</evidence>
<evidence type="ECO:0000256" key="3">
    <source>
        <dbReference type="ARBA" id="ARBA00022737"/>
    </source>
</evidence>
<dbReference type="InterPro" id="IPR001646">
    <property type="entry name" value="5peptide_repeat"/>
</dbReference>
<keyword evidence="8" id="KW-1185">Reference proteome</keyword>
<dbReference type="PROSITE" id="PS00678">
    <property type="entry name" value="WD_REPEATS_1"/>
    <property type="match status" value="1"/>
</dbReference>
<comment type="caution">
    <text evidence="7">The sequence shown here is derived from an EMBL/GenBank/DDBJ whole genome shotgun (WGS) entry which is preliminary data.</text>
</comment>
<dbReference type="CDD" id="cd00200">
    <property type="entry name" value="WD40"/>
    <property type="match status" value="1"/>
</dbReference>
<dbReference type="Gene3D" id="3.40.50.300">
    <property type="entry name" value="P-loop containing nucleotide triphosphate hydrolases"/>
    <property type="match status" value="1"/>
</dbReference>
<evidence type="ECO:0000256" key="2">
    <source>
        <dbReference type="ARBA" id="ARBA00022574"/>
    </source>
</evidence>
<dbReference type="SUPFAM" id="SSF141571">
    <property type="entry name" value="Pentapeptide repeat-like"/>
    <property type="match status" value="1"/>
</dbReference>
<evidence type="ECO:0000256" key="4">
    <source>
        <dbReference type="PROSITE-ProRule" id="PRU00221"/>
    </source>
</evidence>
<evidence type="ECO:0000313" key="8">
    <source>
        <dbReference type="Proteomes" id="UP000823405"/>
    </source>
</evidence>